<reference evidence="3 4" key="1">
    <citation type="submission" date="2017-02" db="EMBL/GenBank/DDBJ databases">
        <authorList>
            <person name="Peterson S.W."/>
        </authorList>
    </citation>
    <scope>NUCLEOTIDE SEQUENCE [LARGE SCALE GENOMIC DNA]</scope>
    <source>
        <strain evidence="3 4">M1</strain>
    </source>
</reference>
<dbReference type="PANTHER" id="PTHR33375">
    <property type="entry name" value="CHROMOSOME-PARTITIONING PROTEIN PARB-RELATED"/>
    <property type="match status" value="1"/>
</dbReference>
<comment type="similarity">
    <text evidence="1">Belongs to the ParB family.</text>
</comment>
<dbReference type="CDD" id="cd16408">
    <property type="entry name" value="ParB_N_like"/>
    <property type="match status" value="1"/>
</dbReference>
<dbReference type="InterPro" id="IPR003115">
    <property type="entry name" value="ParB_N"/>
</dbReference>
<dbReference type="SMART" id="SM00470">
    <property type="entry name" value="ParB"/>
    <property type="match status" value="1"/>
</dbReference>
<dbReference type="EMBL" id="FUZT01000004">
    <property type="protein sequence ID" value="SKC66492.1"/>
    <property type="molecule type" value="Genomic_DNA"/>
</dbReference>
<name>A0A1T5KRU0_9FIRM</name>
<dbReference type="Gene3D" id="1.10.10.2830">
    <property type="match status" value="1"/>
</dbReference>
<evidence type="ECO:0000256" key="1">
    <source>
        <dbReference type="ARBA" id="ARBA00006295"/>
    </source>
</evidence>
<dbReference type="GO" id="GO:0003677">
    <property type="term" value="F:DNA binding"/>
    <property type="evidence" value="ECO:0007669"/>
    <property type="project" value="InterPro"/>
</dbReference>
<dbReference type="NCBIfam" id="TIGR00180">
    <property type="entry name" value="parB_part"/>
    <property type="match status" value="1"/>
</dbReference>
<sequence length="341" mass="38747">MSKKKLQSFEDMFGKEMLEADEKEETAGVIELDIDILVPFKAHPFKLYEGQRLDDMVESIKELGIIIPIIVRPTDDGKYEILSGHNRVNAGKIAGLEKIPTVIKEDLTDDEAFLIVTETNLIQRSFTDLTHSERASVIASRHEAMKSQGVRSDLFNEIERLSKTDEIKDFGTSAPMGRRLEAREKVGKEYNLSKNSIARYLRISKLIKPFQSCIDEGKIPIRGGVDLSYLQEEEQQLVYSVFAEIKGAKIDMKKAELIRSASKNKELTRKIAAGIIQGKIKKKKKGRPSHFKLKNKIVDKFFTPKHKSKEIEEVIEKALALYFSQQEENNSDDMKGELIGE</sequence>
<dbReference type="OrthoDB" id="1662300at2"/>
<dbReference type="STRING" id="36842.SAMN02194393_02109"/>
<dbReference type="GO" id="GO:0007059">
    <property type="term" value="P:chromosome segregation"/>
    <property type="evidence" value="ECO:0007669"/>
    <property type="project" value="TreeGrafter"/>
</dbReference>
<dbReference type="SUPFAM" id="SSF110849">
    <property type="entry name" value="ParB/Sulfiredoxin"/>
    <property type="match status" value="1"/>
</dbReference>
<dbReference type="Gene3D" id="3.90.1530.30">
    <property type="match status" value="1"/>
</dbReference>
<accession>A0A1T5KRU0</accession>
<dbReference type="Proteomes" id="UP000190285">
    <property type="component" value="Unassembled WGS sequence"/>
</dbReference>
<dbReference type="InterPro" id="IPR050336">
    <property type="entry name" value="Chromosome_partition/occlusion"/>
</dbReference>
<protein>
    <submittedName>
        <fullName evidence="3">Chromosome partitioning protein, ParB family</fullName>
    </submittedName>
</protein>
<evidence type="ECO:0000313" key="3">
    <source>
        <dbReference type="EMBL" id="SKC66492.1"/>
    </source>
</evidence>
<evidence type="ECO:0000259" key="2">
    <source>
        <dbReference type="SMART" id="SM00470"/>
    </source>
</evidence>
<organism evidence="3 4">
    <name type="scientific">Maledivibacter halophilus</name>
    <dbReference type="NCBI Taxonomy" id="36842"/>
    <lineage>
        <taxon>Bacteria</taxon>
        <taxon>Bacillati</taxon>
        <taxon>Bacillota</taxon>
        <taxon>Clostridia</taxon>
        <taxon>Peptostreptococcales</taxon>
        <taxon>Caminicellaceae</taxon>
        <taxon>Maledivibacter</taxon>
    </lineage>
</organism>
<dbReference type="GO" id="GO:0005694">
    <property type="term" value="C:chromosome"/>
    <property type="evidence" value="ECO:0007669"/>
    <property type="project" value="TreeGrafter"/>
</dbReference>
<evidence type="ECO:0000313" key="4">
    <source>
        <dbReference type="Proteomes" id="UP000190285"/>
    </source>
</evidence>
<proteinExistence type="inferred from homology"/>
<dbReference type="AlphaFoldDB" id="A0A1T5KRU0"/>
<feature type="domain" description="ParB-like N-terminal" evidence="2">
    <location>
        <begin position="30"/>
        <end position="121"/>
    </location>
</feature>
<dbReference type="RefSeq" id="WP_079491445.1">
    <property type="nucleotide sequence ID" value="NZ_FUZT01000004.1"/>
</dbReference>
<gene>
    <name evidence="3" type="ORF">SAMN02194393_02109</name>
</gene>
<keyword evidence="4" id="KW-1185">Reference proteome</keyword>
<dbReference type="PANTHER" id="PTHR33375:SF1">
    <property type="entry name" value="CHROMOSOME-PARTITIONING PROTEIN PARB-RELATED"/>
    <property type="match status" value="1"/>
</dbReference>
<dbReference type="InterPro" id="IPR036086">
    <property type="entry name" value="ParB/Sulfiredoxin_sf"/>
</dbReference>
<dbReference type="InterPro" id="IPR004437">
    <property type="entry name" value="ParB/RepB/Spo0J"/>
</dbReference>
<dbReference type="Pfam" id="PF02195">
    <property type="entry name" value="ParB_N"/>
    <property type="match status" value="1"/>
</dbReference>
<dbReference type="SUPFAM" id="SSF109709">
    <property type="entry name" value="KorB DNA-binding domain-like"/>
    <property type="match status" value="1"/>
</dbReference>